<organism evidence="14 15">
    <name type="scientific">Methylobacterium organophilum</name>
    <dbReference type="NCBI Taxonomy" id="410"/>
    <lineage>
        <taxon>Bacteria</taxon>
        <taxon>Pseudomonadati</taxon>
        <taxon>Pseudomonadota</taxon>
        <taxon>Alphaproteobacteria</taxon>
        <taxon>Hyphomicrobiales</taxon>
        <taxon>Methylobacteriaceae</taxon>
        <taxon>Methylobacterium</taxon>
    </lineage>
</organism>
<evidence type="ECO:0000256" key="9">
    <source>
        <dbReference type="ARBA" id="ARBA00023146"/>
    </source>
</evidence>
<sequence length="428" mass="46970">MHDIRAIRENPQGFDHDLARRGLAPLSAELLALDDARKNAVSAAQANQERRNALAKEIGGAKKAKDEARAAELMAEVARLKEEGPALDAAQAEAAKALDERLAAIPNRPKAEVPEGADEHGNVEYRRFDSARSRLAEGRQHFELGEATGLMDFEAAAKLSGARFVVLKGQLARLERALGQFMVDLHTQEHGYLEVAPPILVRDEAMFGTAQLPKFRDDQFAAGDGFWLVPTAEVPLTNLVRESILSEDQLPLRFTALTPCFRAEAGAAGRDTRGMLRQHQFNKVELVSITAPEKSDEEHERMLACAEAVLKKLDLTYRVMTLCTGDMGFASQKTYDIEVWVPGQQTYREISSCSVCGDFQARRMNARYRPKDGKGVSYVHTLNGSGVAVGRALIAVMENYQNPDGSVTIPSVLQPYMGGLNRIEGPNS</sequence>
<dbReference type="Pfam" id="PF00587">
    <property type="entry name" value="tRNA-synt_2b"/>
    <property type="match status" value="1"/>
</dbReference>
<reference evidence="14" key="1">
    <citation type="journal article" date="2021" name="Front. Microbiol.">
        <title>Comprehensive Comparative Genomics and Phenotyping of Methylobacterium Species.</title>
        <authorList>
            <person name="Alessa O."/>
            <person name="Ogura Y."/>
            <person name="Fujitani Y."/>
            <person name="Takami H."/>
            <person name="Hayashi T."/>
            <person name="Sahin N."/>
            <person name="Tani A."/>
        </authorList>
    </citation>
    <scope>NUCLEOTIDE SEQUENCE</scope>
    <source>
        <strain evidence="14">NBRC 15689</strain>
    </source>
</reference>
<comment type="caution">
    <text evidence="14">The sequence shown here is derived from an EMBL/GenBank/DDBJ whole genome shotgun (WGS) entry which is preliminary data.</text>
</comment>
<comment type="function">
    <text evidence="12">Catalyzes the attachment of serine to tRNA(Ser). Is also able to aminoacylate tRNA(Sec) with serine, to form the misacylated tRNA L-seryl-tRNA(Sec), which will be further converted into selenocysteinyl-tRNA(Sec).</text>
</comment>
<comment type="catalytic activity">
    <reaction evidence="10 12">
        <text>tRNA(Sec) + L-serine + ATP = L-seryl-tRNA(Sec) + AMP + diphosphate + H(+)</text>
        <dbReference type="Rhea" id="RHEA:42580"/>
        <dbReference type="Rhea" id="RHEA-COMP:9742"/>
        <dbReference type="Rhea" id="RHEA-COMP:10128"/>
        <dbReference type="ChEBI" id="CHEBI:15378"/>
        <dbReference type="ChEBI" id="CHEBI:30616"/>
        <dbReference type="ChEBI" id="CHEBI:33019"/>
        <dbReference type="ChEBI" id="CHEBI:33384"/>
        <dbReference type="ChEBI" id="CHEBI:78442"/>
        <dbReference type="ChEBI" id="CHEBI:78533"/>
        <dbReference type="ChEBI" id="CHEBI:456215"/>
        <dbReference type="EC" id="6.1.1.11"/>
    </reaction>
</comment>
<dbReference type="Proteomes" id="UP001055156">
    <property type="component" value="Unassembled WGS sequence"/>
</dbReference>
<comment type="similarity">
    <text evidence="3 12">Belongs to the class-II aminoacyl-tRNA synthetase family. Type-1 seryl-tRNA synthetase subfamily.</text>
</comment>
<evidence type="ECO:0000256" key="7">
    <source>
        <dbReference type="ARBA" id="ARBA00022840"/>
    </source>
</evidence>
<keyword evidence="15" id="KW-1185">Reference proteome</keyword>
<evidence type="ECO:0000256" key="6">
    <source>
        <dbReference type="ARBA" id="ARBA00022741"/>
    </source>
</evidence>
<dbReference type="SUPFAM" id="SSF46589">
    <property type="entry name" value="tRNA-binding arm"/>
    <property type="match status" value="1"/>
</dbReference>
<keyword evidence="7 12" id="KW-0067">ATP-binding</keyword>
<keyword evidence="9 12" id="KW-0030">Aminoacyl-tRNA synthetase</keyword>
<comment type="subunit">
    <text evidence="12">Homodimer. The tRNA molecule binds across the dimer.</text>
</comment>
<reference evidence="14" key="2">
    <citation type="submission" date="2021-08" db="EMBL/GenBank/DDBJ databases">
        <authorList>
            <person name="Tani A."/>
            <person name="Ola A."/>
            <person name="Ogura Y."/>
            <person name="Katsura K."/>
            <person name="Hayashi T."/>
        </authorList>
    </citation>
    <scope>NUCLEOTIDE SEQUENCE</scope>
    <source>
        <strain evidence="14">NBRC 15689</strain>
    </source>
</reference>
<dbReference type="RefSeq" id="WP_238311179.1">
    <property type="nucleotide sequence ID" value="NZ_BPQV01000005.1"/>
</dbReference>
<dbReference type="NCBIfam" id="TIGR00414">
    <property type="entry name" value="serS"/>
    <property type="match status" value="1"/>
</dbReference>
<dbReference type="SUPFAM" id="SSF55681">
    <property type="entry name" value="Class II aaRS and biotin synthetases"/>
    <property type="match status" value="1"/>
</dbReference>
<evidence type="ECO:0000256" key="2">
    <source>
        <dbReference type="ARBA" id="ARBA00005045"/>
    </source>
</evidence>
<dbReference type="InterPro" id="IPR006195">
    <property type="entry name" value="aa-tRNA-synth_II"/>
</dbReference>
<comment type="caution">
    <text evidence="12">Lacks conserved residue(s) required for the propagation of feature annotation.</text>
</comment>
<evidence type="ECO:0000259" key="13">
    <source>
        <dbReference type="PROSITE" id="PS50862"/>
    </source>
</evidence>
<dbReference type="InterPro" id="IPR045864">
    <property type="entry name" value="aa-tRNA-synth_II/BPL/LPL"/>
</dbReference>
<feature type="binding site" evidence="12">
    <location>
        <begin position="349"/>
        <end position="352"/>
    </location>
    <ligand>
        <name>ATP</name>
        <dbReference type="ChEBI" id="CHEBI:30616"/>
    </ligand>
</feature>
<feature type="binding site" evidence="12">
    <location>
        <begin position="262"/>
        <end position="264"/>
    </location>
    <ligand>
        <name>ATP</name>
        <dbReference type="ChEBI" id="CHEBI:30616"/>
    </ligand>
</feature>
<keyword evidence="5 12" id="KW-0436">Ligase</keyword>
<dbReference type="InterPro" id="IPR010978">
    <property type="entry name" value="tRNA-bd_arm"/>
</dbReference>
<dbReference type="Pfam" id="PF02403">
    <property type="entry name" value="Seryl_tRNA_N"/>
    <property type="match status" value="1"/>
</dbReference>
<dbReference type="Gene3D" id="3.30.930.10">
    <property type="entry name" value="Bira Bifunctional Protein, Domain 2"/>
    <property type="match status" value="1"/>
</dbReference>
<dbReference type="InterPro" id="IPR042103">
    <property type="entry name" value="SerRS_1_N_sf"/>
</dbReference>
<feature type="binding site" evidence="12">
    <location>
        <position position="285"/>
    </location>
    <ligand>
        <name>L-serine</name>
        <dbReference type="ChEBI" id="CHEBI:33384"/>
    </ligand>
</feature>
<keyword evidence="8 12" id="KW-0648">Protein biosynthesis</keyword>
<dbReference type="InterPro" id="IPR002314">
    <property type="entry name" value="aa-tRNA-synt_IIb"/>
</dbReference>
<proteinExistence type="inferred from homology"/>
<dbReference type="InterPro" id="IPR033729">
    <property type="entry name" value="SerRS_core"/>
</dbReference>
<keyword evidence="6 12" id="KW-0547">Nucleotide-binding</keyword>
<evidence type="ECO:0000256" key="3">
    <source>
        <dbReference type="ARBA" id="ARBA00010728"/>
    </source>
</evidence>
<name>A0ABQ4TA17_METOR</name>
<comment type="pathway">
    <text evidence="2 12">Aminoacyl-tRNA biosynthesis; selenocysteinyl-tRNA(Sec) biosynthesis; L-seryl-tRNA(Sec) from L-serine and tRNA(Sec): step 1/1.</text>
</comment>
<evidence type="ECO:0000256" key="11">
    <source>
        <dbReference type="ARBA" id="ARBA00048823"/>
    </source>
</evidence>
<comment type="subcellular location">
    <subcellularLocation>
        <location evidence="1 12">Cytoplasm</location>
    </subcellularLocation>
</comment>
<gene>
    <name evidence="12 14" type="primary">serS</name>
    <name evidence="14" type="ORF">LKMONMHP_2197</name>
</gene>
<evidence type="ECO:0000313" key="15">
    <source>
        <dbReference type="Proteomes" id="UP001055156"/>
    </source>
</evidence>
<dbReference type="PIRSF" id="PIRSF001529">
    <property type="entry name" value="Ser-tRNA-synth_IIa"/>
    <property type="match status" value="1"/>
</dbReference>
<dbReference type="PRINTS" id="PR00981">
    <property type="entry name" value="TRNASYNTHSER"/>
</dbReference>
<dbReference type="GO" id="GO:0016874">
    <property type="term" value="F:ligase activity"/>
    <property type="evidence" value="ECO:0007669"/>
    <property type="project" value="UniProtKB-KW"/>
</dbReference>
<dbReference type="PANTHER" id="PTHR43697">
    <property type="entry name" value="SERYL-TRNA SYNTHETASE"/>
    <property type="match status" value="1"/>
</dbReference>
<evidence type="ECO:0000256" key="10">
    <source>
        <dbReference type="ARBA" id="ARBA00047929"/>
    </source>
</evidence>
<evidence type="ECO:0000256" key="4">
    <source>
        <dbReference type="ARBA" id="ARBA00022490"/>
    </source>
</evidence>
<evidence type="ECO:0000313" key="14">
    <source>
        <dbReference type="EMBL" id="GJE27339.1"/>
    </source>
</evidence>
<dbReference type="CDD" id="cd00770">
    <property type="entry name" value="SerRS_core"/>
    <property type="match status" value="1"/>
</dbReference>
<comment type="domain">
    <text evidence="12">Consists of two distinct domains, a catalytic core and a N-terminal extension that is involved in tRNA binding.</text>
</comment>
<dbReference type="PANTHER" id="PTHR43697:SF1">
    <property type="entry name" value="SERINE--TRNA LIGASE"/>
    <property type="match status" value="1"/>
</dbReference>
<evidence type="ECO:0000256" key="8">
    <source>
        <dbReference type="ARBA" id="ARBA00022917"/>
    </source>
</evidence>
<dbReference type="InterPro" id="IPR015866">
    <property type="entry name" value="Ser-tRNA-synth_1_N"/>
</dbReference>
<comment type="catalytic activity">
    <reaction evidence="11 12">
        <text>tRNA(Ser) + L-serine + ATP = L-seryl-tRNA(Ser) + AMP + diphosphate + H(+)</text>
        <dbReference type="Rhea" id="RHEA:12292"/>
        <dbReference type="Rhea" id="RHEA-COMP:9669"/>
        <dbReference type="Rhea" id="RHEA-COMP:9703"/>
        <dbReference type="ChEBI" id="CHEBI:15378"/>
        <dbReference type="ChEBI" id="CHEBI:30616"/>
        <dbReference type="ChEBI" id="CHEBI:33019"/>
        <dbReference type="ChEBI" id="CHEBI:33384"/>
        <dbReference type="ChEBI" id="CHEBI:78442"/>
        <dbReference type="ChEBI" id="CHEBI:78533"/>
        <dbReference type="ChEBI" id="CHEBI:456215"/>
        <dbReference type="EC" id="6.1.1.11"/>
    </reaction>
</comment>
<feature type="domain" description="Aminoacyl-transfer RNA synthetases class-II family profile" evidence="13">
    <location>
        <begin position="173"/>
        <end position="410"/>
    </location>
</feature>
<feature type="binding site" evidence="12">
    <location>
        <position position="385"/>
    </location>
    <ligand>
        <name>L-serine</name>
        <dbReference type="ChEBI" id="CHEBI:33384"/>
    </ligand>
</feature>
<dbReference type="Gene3D" id="1.10.287.40">
    <property type="entry name" value="Serine-tRNA synthetase, tRNA binding domain"/>
    <property type="match status" value="1"/>
</dbReference>
<accession>A0ABQ4TA17</accession>
<dbReference type="InterPro" id="IPR002317">
    <property type="entry name" value="Ser-tRNA-ligase_type_1"/>
</dbReference>
<dbReference type="EC" id="6.1.1.11" evidence="12"/>
<feature type="binding site" evidence="12">
    <location>
        <begin position="231"/>
        <end position="233"/>
    </location>
    <ligand>
        <name>L-serine</name>
        <dbReference type="ChEBI" id="CHEBI:33384"/>
    </ligand>
</feature>
<evidence type="ECO:0000256" key="1">
    <source>
        <dbReference type="ARBA" id="ARBA00004496"/>
    </source>
</evidence>
<dbReference type="HAMAP" id="MF_00176">
    <property type="entry name" value="Ser_tRNA_synth_type1"/>
    <property type="match status" value="1"/>
</dbReference>
<dbReference type="PROSITE" id="PS50862">
    <property type="entry name" value="AA_TRNA_LIGASE_II"/>
    <property type="match status" value="1"/>
</dbReference>
<protein>
    <recommendedName>
        <fullName evidence="12">Serine--tRNA ligase</fullName>
        <ecNumber evidence="12">6.1.1.11</ecNumber>
    </recommendedName>
    <alternativeName>
        <fullName evidence="12">Seryl-tRNA synthetase</fullName>
        <shortName evidence="12">SerRS</shortName>
    </alternativeName>
    <alternativeName>
        <fullName evidence="12">Seryl-tRNA(Ser/Sec) synthetase</fullName>
    </alternativeName>
</protein>
<evidence type="ECO:0000256" key="12">
    <source>
        <dbReference type="HAMAP-Rule" id="MF_00176"/>
    </source>
</evidence>
<evidence type="ECO:0000256" key="5">
    <source>
        <dbReference type="ARBA" id="ARBA00022598"/>
    </source>
</evidence>
<keyword evidence="4 12" id="KW-0963">Cytoplasm</keyword>
<dbReference type="EMBL" id="BPQV01000005">
    <property type="protein sequence ID" value="GJE27339.1"/>
    <property type="molecule type" value="Genomic_DNA"/>
</dbReference>